<dbReference type="AlphaFoldDB" id="A0A8S3ZPK5"/>
<dbReference type="GO" id="GO:0007165">
    <property type="term" value="P:signal transduction"/>
    <property type="evidence" value="ECO:0007669"/>
    <property type="project" value="TreeGrafter"/>
</dbReference>
<evidence type="ECO:0000313" key="4">
    <source>
        <dbReference type="Proteomes" id="UP000678393"/>
    </source>
</evidence>
<dbReference type="Pfam" id="PF05794">
    <property type="entry name" value="Tcp11"/>
    <property type="match status" value="1"/>
</dbReference>
<sequence length="499" mass="56799">MSDDSNKLVKPSQSDDTERQRSSPRPPSIPEEMINMVGASPPRFVTFEQLMSAANGMKNMTLAHEIAVNDSFELHKHDGPSNSWEKKLAETVHRAFWDAFQEKLNQDPPDLSFAYAMLQELRETLLNILLPQHQCLRDQICEVLDLSLIRQQIDNGAFDFDHYAKYITDTMAKLCAPARDENIAEIRALNDIVPKFKAIMDTLELMRRDMANFTIKQIRPYIQQNSIEYERKKFSEYFEAQQAVGINALQYTEVWLKRNYDKLAKSSSNSTDSSGSSGIPTPANVMTEGFLEVLEWPDPNNFPETLMMDQFRFMAMRDKLHTLGLITSVQLITYSVVGPSVEGVENLKKQLKEHVEILLQDVGQKGIKPVLESVAEQVVKDVNDSLENRKLTPLTDDTKQTLKGQIMNLGSRESTVRKLMHTRLMEFLREGMTGKSINNLQLPKGCTVVQQELVQILGNFLRLSSHNRSVFGEQYSQILEKLMQRRELPPSTSPSVNAA</sequence>
<accession>A0A8S3ZPK5</accession>
<dbReference type="PANTHER" id="PTHR12832:SF11">
    <property type="entry name" value="LD23868P"/>
    <property type="match status" value="1"/>
</dbReference>
<dbReference type="InterPro" id="IPR008862">
    <property type="entry name" value="Tcp11"/>
</dbReference>
<evidence type="ECO:0000313" key="3">
    <source>
        <dbReference type="EMBL" id="CAG5129780.1"/>
    </source>
</evidence>
<proteinExistence type="inferred from homology"/>
<comment type="caution">
    <text evidence="3">The sequence shown here is derived from an EMBL/GenBank/DDBJ whole genome shotgun (WGS) entry which is preliminary data.</text>
</comment>
<dbReference type="PANTHER" id="PTHR12832">
    <property type="entry name" value="TESTIS-SPECIFIC PROTEIN PBS13 T-COMPLEX 11"/>
    <property type="match status" value="1"/>
</dbReference>
<feature type="region of interest" description="Disordered" evidence="2">
    <location>
        <begin position="1"/>
        <end position="34"/>
    </location>
</feature>
<reference evidence="3" key="1">
    <citation type="submission" date="2021-04" db="EMBL/GenBank/DDBJ databases">
        <authorList>
            <consortium name="Molecular Ecology Group"/>
        </authorList>
    </citation>
    <scope>NUCLEOTIDE SEQUENCE</scope>
</reference>
<evidence type="ECO:0008006" key="5">
    <source>
        <dbReference type="Google" id="ProtNLM"/>
    </source>
</evidence>
<keyword evidence="4" id="KW-1185">Reference proteome</keyword>
<evidence type="ECO:0000256" key="2">
    <source>
        <dbReference type="SAM" id="MobiDB-lite"/>
    </source>
</evidence>
<gene>
    <name evidence="3" type="ORF">CUNI_LOCUS15338</name>
</gene>
<evidence type="ECO:0000256" key="1">
    <source>
        <dbReference type="ARBA" id="ARBA00010954"/>
    </source>
</evidence>
<organism evidence="3 4">
    <name type="scientific">Candidula unifasciata</name>
    <dbReference type="NCBI Taxonomy" id="100452"/>
    <lineage>
        <taxon>Eukaryota</taxon>
        <taxon>Metazoa</taxon>
        <taxon>Spiralia</taxon>
        <taxon>Lophotrochozoa</taxon>
        <taxon>Mollusca</taxon>
        <taxon>Gastropoda</taxon>
        <taxon>Heterobranchia</taxon>
        <taxon>Euthyneura</taxon>
        <taxon>Panpulmonata</taxon>
        <taxon>Eupulmonata</taxon>
        <taxon>Stylommatophora</taxon>
        <taxon>Helicina</taxon>
        <taxon>Helicoidea</taxon>
        <taxon>Geomitridae</taxon>
        <taxon>Candidula</taxon>
    </lineage>
</organism>
<comment type="similarity">
    <text evidence="1">Belongs to the TCP11 family.</text>
</comment>
<name>A0A8S3ZPK5_9EUPU</name>
<protein>
    <recommendedName>
        <fullName evidence="5">T-complex protein 11-like protein 1</fullName>
    </recommendedName>
</protein>
<dbReference type="EMBL" id="CAJHNH020003669">
    <property type="protein sequence ID" value="CAG5129780.1"/>
    <property type="molecule type" value="Genomic_DNA"/>
</dbReference>
<dbReference type="Proteomes" id="UP000678393">
    <property type="component" value="Unassembled WGS sequence"/>
</dbReference>
<dbReference type="OrthoDB" id="276323at2759"/>